<evidence type="ECO:0000313" key="3">
    <source>
        <dbReference type="Proteomes" id="UP000000739"/>
    </source>
</evidence>
<dbReference type="RefSeq" id="WP_012611141.1">
    <property type="nucleotide sequence ID" value="NC_011768.1"/>
</dbReference>
<sequence>MKTKRLVLLFVAAILVLVPGCDLEKKQLEEVAKDWCMTIRASQVMPIYPLSEDVQPGDVFLVKTPLSEQVKQWGEKGYIPLDLSIARLQGLNYKEYYKEAYWKGEYADTAHCRPQFRDKKARKEGDDKSVEAPVKSKKDGGGQDSPQQVEAPRAAFPGYSFRVKQGQSMALALPIEGIPFSLSLMNASDVQGSVSLLDARTYGMDANELLKKLNIWWSVNADKSLKGIAGQMDQPVYLRVVTRVFYAHQLKVELFRTKGFGAGLEGGKETPDNTIFELAMADPNSLTKTSFDATKTNYDKLLKTLSDQLGGGLIPGGSAKFVQASQRSVGMVQSFDEPLVIGYRGFDVKIFENGELSAPIPTYALLSEGALNDASFAKPLGWIEDEYSAPYFQWLKIEGNYPKMSKWLKTKGYDVTPGDLYNSGKERILKEADEEFHFMELNKSAK</sequence>
<feature type="region of interest" description="Disordered" evidence="1">
    <location>
        <begin position="117"/>
        <end position="149"/>
    </location>
</feature>
<evidence type="ECO:0000313" key="2">
    <source>
        <dbReference type="EMBL" id="ACL03712.1"/>
    </source>
</evidence>
<gene>
    <name evidence="2" type="ordered locus">Dalk_2016</name>
</gene>
<dbReference type="KEGG" id="dal:Dalk_2016"/>
<dbReference type="EMBL" id="CP001322">
    <property type="protein sequence ID" value="ACL03712.1"/>
    <property type="molecule type" value="Genomic_DNA"/>
</dbReference>
<evidence type="ECO:0000256" key="1">
    <source>
        <dbReference type="SAM" id="MobiDB-lite"/>
    </source>
</evidence>
<protein>
    <submittedName>
        <fullName evidence="2">Uncharacterized protein</fullName>
    </submittedName>
</protein>
<proteinExistence type="predicted"/>
<reference evidence="2 3" key="1">
    <citation type="journal article" date="2012" name="Environ. Microbiol.">
        <title>The genome sequence of Desulfatibacillum alkenivorans AK-01: a blueprint for anaerobic alkane oxidation.</title>
        <authorList>
            <person name="Callaghan A.V."/>
            <person name="Morris B.E."/>
            <person name="Pereira I.A."/>
            <person name="McInerney M.J."/>
            <person name="Austin R.N."/>
            <person name="Groves J.T."/>
            <person name="Kukor J.J."/>
            <person name="Suflita J.M."/>
            <person name="Young L.Y."/>
            <person name="Zylstra G.J."/>
            <person name="Wawrik B."/>
        </authorList>
    </citation>
    <scope>NUCLEOTIDE SEQUENCE [LARGE SCALE GENOMIC DNA]</scope>
    <source>
        <strain evidence="2 3">AK-01</strain>
    </source>
</reference>
<keyword evidence="3" id="KW-1185">Reference proteome</keyword>
<organism evidence="2 3">
    <name type="scientific">Desulfatibacillum aliphaticivorans</name>
    <dbReference type="NCBI Taxonomy" id="218208"/>
    <lineage>
        <taxon>Bacteria</taxon>
        <taxon>Pseudomonadati</taxon>
        <taxon>Thermodesulfobacteriota</taxon>
        <taxon>Desulfobacteria</taxon>
        <taxon>Desulfobacterales</taxon>
        <taxon>Desulfatibacillaceae</taxon>
        <taxon>Desulfatibacillum</taxon>
    </lineage>
</organism>
<dbReference type="Proteomes" id="UP000000739">
    <property type="component" value="Chromosome"/>
</dbReference>
<accession>B8FG32</accession>
<dbReference type="AlphaFoldDB" id="B8FG32"/>
<dbReference type="HOGENOM" id="CLU_741293_0_0_7"/>
<feature type="compositionally biased region" description="Basic and acidic residues" evidence="1">
    <location>
        <begin position="117"/>
        <end position="141"/>
    </location>
</feature>
<name>B8FG32_DESAL</name>